<evidence type="ECO:0000256" key="1">
    <source>
        <dbReference type="SAM" id="MobiDB-lite"/>
    </source>
</evidence>
<feature type="compositionally biased region" description="Polar residues" evidence="1">
    <location>
        <begin position="90"/>
        <end position="102"/>
    </location>
</feature>
<gene>
    <name evidence="2" type="ORF">OsJ_33864</name>
</gene>
<accession>B9GAM7</accession>
<dbReference type="AlphaFoldDB" id="B9GAM7"/>
<reference evidence="2" key="1">
    <citation type="journal article" date="2005" name="PLoS Biol.">
        <title>The genomes of Oryza sativa: a history of duplications.</title>
        <authorList>
            <person name="Yu J."/>
            <person name="Wang J."/>
            <person name="Lin W."/>
            <person name="Li S."/>
            <person name="Li H."/>
            <person name="Zhou J."/>
            <person name="Ni P."/>
            <person name="Dong W."/>
            <person name="Hu S."/>
            <person name="Zeng C."/>
            <person name="Zhang J."/>
            <person name="Zhang Y."/>
            <person name="Li R."/>
            <person name="Xu Z."/>
            <person name="Li S."/>
            <person name="Li X."/>
            <person name="Zheng H."/>
            <person name="Cong L."/>
            <person name="Lin L."/>
            <person name="Yin J."/>
            <person name="Geng J."/>
            <person name="Li G."/>
            <person name="Shi J."/>
            <person name="Liu J."/>
            <person name="Lv H."/>
            <person name="Li J."/>
            <person name="Wang J."/>
            <person name="Deng Y."/>
            <person name="Ran L."/>
            <person name="Shi X."/>
            <person name="Wang X."/>
            <person name="Wu Q."/>
            <person name="Li C."/>
            <person name="Ren X."/>
            <person name="Wang J."/>
            <person name="Wang X."/>
            <person name="Li D."/>
            <person name="Liu D."/>
            <person name="Zhang X."/>
            <person name="Ji Z."/>
            <person name="Zhao W."/>
            <person name="Sun Y."/>
            <person name="Zhang Z."/>
            <person name="Bao J."/>
            <person name="Han Y."/>
            <person name="Dong L."/>
            <person name="Ji J."/>
            <person name="Chen P."/>
            <person name="Wu S."/>
            <person name="Liu J."/>
            <person name="Xiao Y."/>
            <person name="Bu D."/>
            <person name="Tan J."/>
            <person name="Yang L."/>
            <person name="Ye C."/>
            <person name="Zhang J."/>
            <person name="Xu J."/>
            <person name="Zhou Y."/>
            <person name="Yu Y."/>
            <person name="Zhang B."/>
            <person name="Zhuang S."/>
            <person name="Wei H."/>
            <person name="Liu B."/>
            <person name="Lei M."/>
            <person name="Yu H."/>
            <person name="Li Y."/>
            <person name="Xu H."/>
            <person name="Wei S."/>
            <person name="He X."/>
            <person name="Fang L."/>
            <person name="Zhang Z."/>
            <person name="Zhang Y."/>
            <person name="Huang X."/>
            <person name="Su Z."/>
            <person name="Tong W."/>
            <person name="Li J."/>
            <person name="Tong Z."/>
            <person name="Li S."/>
            <person name="Ye J."/>
            <person name="Wang L."/>
            <person name="Fang L."/>
            <person name="Lei T."/>
            <person name="Chen C."/>
            <person name="Chen H."/>
            <person name="Xu Z."/>
            <person name="Li H."/>
            <person name="Huang H."/>
            <person name="Zhang F."/>
            <person name="Xu H."/>
            <person name="Li N."/>
            <person name="Zhao C."/>
            <person name="Li S."/>
            <person name="Dong L."/>
            <person name="Huang Y."/>
            <person name="Li L."/>
            <person name="Xi Y."/>
            <person name="Qi Q."/>
            <person name="Li W."/>
            <person name="Zhang B."/>
            <person name="Hu W."/>
            <person name="Zhang Y."/>
            <person name="Tian X."/>
            <person name="Jiao Y."/>
            <person name="Liang X."/>
            <person name="Jin J."/>
            <person name="Gao L."/>
            <person name="Zheng W."/>
            <person name="Hao B."/>
            <person name="Liu S."/>
            <person name="Wang W."/>
            <person name="Yuan L."/>
            <person name="Cao M."/>
            <person name="McDermott J."/>
            <person name="Samudrala R."/>
            <person name="Wang J."/>
            <person name="Wong G.K."/>
            <person name="Yang H."/>
        </authorList>
    </citation>
    <scope>NUCLEOTIDE SEQUENCE [LARGE SCALE GENOMIC DNA]</scope>
</reference>
<dbReference type="HOGENOM" id="CLU_1707229_0_0_1"/>
<name>B9GAM7_ORYSJ</name>
<proteinExistence type="predicted"/>
<reference evidence="2" key="2">
    <citation type="submission" date="2008-12" db="EMBL/GenBank/DDBJ databases">
        <title>Improved gene annotation of the rice (Oryza sativa) genomes.</title>
        <authorList>
            <person name="Wang J."/>
            <person name="Li R."/>
            <person name="Fan W."/>
            <person name="Huang Q."/>
            <person name="Zhang J."/>
            <person name="Zhou Y."/>
            <person name="Hu Y."/>
            <person name="Zi S."/>
            <person name="Li J."/>
            <person name="Ni P."/>
            <person name="Zheng H."/>
            <person name="Zhang Y."/>
            <person name="Zhao M."/>
            <person name="Hao Q."/>
            <person name="McDermott J."/>
            <person name="Samudrala R."/>
            <person name="Kristiansen K."/>
            <person name="Wong G.K.-S."/>
        </authorList>
    </citation>
    <scope>NUCLEOTIDE SEQUENCE</scope>
</reference>
<sequence>MTTTAPTRRRRQHRLCVWGLGDGGGEAAARLSPLPATRNDDDDAATDASGGGGTEEEKRQLGSPFSWRRAMTMTTLPVGKPVDGGGEAATTVSNGADATTTMPPVVGETGGWRRRAIGGTPFFIRCNVFRRRVNLPPAKMEVSLAKIIFASLCV</sequence>
<evidence type="ECO:0000313" key="2">
    <source>
        <dbReference type="EMBL" id="EEE52083.1"/>
    </source>
</evidence>
<dbReference type="Proteomes" id="UP000007752">
    <property type="component" value="Chromosome 11"/>
</dbReference>
<protein>
    <submittedName>
        <fullName evidence="2">Uncharacterized protein</fullName>
    </submittedName>
</protein>
<feature type="region of interest" description="Disordered" evidence="1">
    <location>
        <begin position="18"/>
        <end position="111"/>
    </location>
</feature>
<organism evidence="2">
    <name type="scientific">Oryza sativa subsp. japonica</name>
    <name type="common">Rice</name>
    <dbReference type="NCBI Taxonomy" id="39947"/>
    <lineage>
        <taxon>Eukaryota</taxon>
        <taxon>Viridiplantae</taxon>
        <taxon>Streptophyta</taxon>
        <taxon>Embryophyta</taxon>
        <taxon>Tracheophyta</taxon>
        <taxon>Spermatophyta</taxon>
        <taxon>Magnoliopsida</taxon>
        <taxon>Liliopsida</taxon>
        <taxon>Poales</taxon>
        <taxon>Poaceae</taxon>
        <taxon>BOP clade</taxon>
        <taxon>Oryzoideae</taxon>
        <taxon>Oryzeae</taxon>
        <taxon>Oryzinae</taxon>
        <taxon>Oryza</taxon>
        <taxon>Oryza sativa</taxon>
    </lineage>
</organism>
<dbReference type="EMBL" id="CM000148">
    <property type="protein sequence ID" value="EEE52083.1"/>
    <property type="molecule type" value="Genomic_DNA"/>
</dbReference>